<accession>A0ACA9JV73</accession>
<evidence type="ECO:0000313" key="1">
    <source>
        <dbReference type="EMBL" id="CAG8437931.1"/>
    </source>
</evidence>
<dbReference type="EMBL" id="CAJVPM010000195">
    <property type="protein sequence ID" value="CAG8437931.1"/>
    <property type="molecule type" value="Genomic_DNA"/>
</dbReference>
<reference evidence="1" key="1">
    <citation type="submission" date="2021-06" db="EMBL/GenBank/DDBJ databases">
        <authorList>
            <person name="Kallberg Y."/>
            <person name="Tangrot J."/>
            <person name="Rosling A."/>
        </authorList>
    </citation>
    <scope>NUCLEOTIDE SEQUENCE</scope>
    <source>
        <strain evidence="1">AU212A</strain>
    </source>
</reference>
<sequence length="837" mass="92466">PFSSQEMNEWYKGGFFVLSLLVKRVEDAAFEPLGALIRKTGDDDRPFSAPIMGNRPSLTIAMPNNNNSSRLVNDPFQRTWGAPNSPSTAQLFLEHQQRFNPFGGTTSVPTTPFDRYQFGGVFGRNEVSNGWNDLGTTNTTWGPSDNYTSNGGNLSPRLQAPNSPPLFNNNTTFNVSPPQTYLEHQRQIERQQYLMLQQRQLQQQNQHAYPDTFIRQQHQNYVGLSGPVSAPITNTPNSPFIDVITRNSGWSTTAEQQPPPTSPWGIIAPGVGATPSRAQQSEDSGYFNIRKESNFGLQQSTHHERLQPRNNERSYEVVGGQTQEPIYENKAINEVFNEVIESMSKLTPTDEQTNSNKADVKFNNVDKIELSPKSKLEESLPQSTQKEESLRPKPSFREIQAEEERKKLHEEKEKATVIPVVSTNNVAGKLPQPLKPSNSAWMNNSPVTPSSPAPWAKDDDHPTHKTPSLREIQEMETRKAVERKASVVTANSYASAPFKDDTTTSSTTSWGIIVPPSSNESDSSSLSTSPVVTTPAWQSNNTAPKKTFREIQKEEEEAMKKRNKIREMQQQALISSTTTGGTTAQNNMGKRYADTVSVGNSNKSSTNSVNAWTTVANKTSARVTTTPTNLGLNSSSVLPGATKTNIASKETSILDSEHKAINGLRSVNQSARPVETLKSNNKTSVNMGISKPITTNSTNNNSSGNVSEYSTPRPPSEEFLKWCRNALRGLNNVNVDEFIQMLLTFPLDPPPATIEIIQDSIYANSPTLDGRRFADEFIKRRKADANGLPISSLLSHHIDSKLNKDLINGNGTKDDYTGNGAGAFKVVTTKKGKKNKH</sequence>
<comment type="caution">
    <text evidence="1">The sequence shown here is derived from an EMBL/GenBank/DDBJ whole genome shotgun (WGS) entry which is preliminary data.</text>
</comment>
<evidence type="ECO:0000313" key="2">
    <source>
        <dbReference type="Proteomes" id="UP000789860"/>
    </source>
</evidence>
<dbReference type="Proteomes" id="UP000789860">
    <property type="component" value="Unassembled WGS sequence"/>
</dbReference>
<name>A0ACA9JV73_9GLOM</name>
<organism evidence="1 2">
    <name type="scientific">Scutellospora calospora</name>
    <dbReference type="NCBI Taxonomy" id="85575"/>
    <lineage>
        <taxon>Eukaryota</taxon>
        <taxon>Fungi</taxon>
        <taxon>Fungi incertae sedis</taxon>
        <taxon>Mucoromycota</taxon>
        <taxon>Glomeromycotina</taxon>
        <taxon>Glomeromycetes</taxon>
        <taxon>Diversisporales</taxon>
        <taxon>Gigasporaceae</taxon>
        <taxon>Scutellospora</taxon>
    </lineage>
</organism>
<proteinExistence type="predicted"/>
<protein>
    <submittedName>
        <fullName evidence="1">6122_t:CDS:1</fullName>
    </submittedName>
</protein>
<keyword evidence="2" id="KW-1185">Reference proteome</keyword>
<feature type="non-terminal residue" evidence="1">
    <location>
        <position position="1"/>
    </location>
</feature>
<gene>
    <name evidence="1" type="ORF">SCALOS_LOCUS405</name>
</gene>